<protein>
    <submittedName>
        <fullName evidence="3">AMP-binding enzyme C-terminal domain protein</fullName>
    </submittedName>
</protein>
<dbReference type="SUPFAM" id="SSF56801">
    <property type="entry name" value="Acetyl-CoA synthetase-like"/>
    <property type="match status" value="1"/>
</dbReference>
<gene>
    <name evidence="3" type="ORF">HMPREF0682_1555</name>
</gene>
<dbReference type="PANTHER" id="PTHR43767">
    <property type="entry name" value="LONG-CHAIN-FATTY-ACID--COA LIGASE"/>
    <property type="match status" value="1"/>
</dbReference>
<feature type="domain" description="AMP-binding enzyme C-terminal" evidence="2">
    <location>
        <begin position="250"/>
        <end position="320"/>
    </location>
</feature>
<evidence type="ECO:0000259" key="2">
    <source>
        <dbReference type="Pfam" id="PF13193"/>
    </source>
</evidence>
<dbReference type="EMBL" id="ACVN02000096">
    <property type="protein sequence ID" value="ERK59975.1"/>
    <property type="molecule type" value="Genomic_DNA"/>
</dbReference>
<dbReference type="Gene3D" id="3.40.50.12780">
    <property type="entry name" value="N-terminal domain of ligase-like"/>
    <property type="match status" value="1"/>
</dbReference>
<feature type="domain" description="AMP-dependent synthetase/ligase" evidence="1">
    <location>
        <begin position="4"/>
        <end position="198"/>
    </location>
</feature>
<dbReference type="InterPro" id="IPR025110">
    <property type="entry name" value="AMP-bd_C"/>
</dbReference>
<dbReference type="Pfam" id="PF00501">
    <property type="entry name" value="AMP-binding"/>
    <property type="match status" value="1"/>
</dbReference>
<sequence>MMRTSGSTSGSGRLVGLSGAQLRASAAATDESLGGPGTWVLALPPHHIAGLQVIVRSVLAGREPVVVEHRATPERIARAVGEAARRDPHGRVHVSLVPTQLADALADDAAVGALTGAASVLVGGATTPAPLVAASRDAGLTLRLSYGMSETCGGCVHDGLPLPGVRVAFGPPDGGDGPDGRPGGRVWLSGPMVMSDYLDGEPGVRVLGGGRWLATSDLGSMSGGRLAVDGRVDDVIVSGGLKISAPAVAEAVLGTGLVSRCVVVGLDDERWGRLVAAAVVAPGGLDAAGLRDAVGRAIGRERAPRVIGRFDELPMLASGKPDRAAIRALLSGARVDGTAWERG</sequence>
<keyword evidence="4" id="KW-1185">Reference proteome</keyword>
<dbReference type="AlphaFoldDB" id="U2QAY0"/>
<dbReference type="Pfam" id="PF13193">
    <property type="entry name" value="AMP-binding_C"/>
    <property type="match status" value="1"/>
</dbReference>
<dbReference type="Gene3D" id="3.30.300.30">
    <property type="match status" value="1"/>
</dbReference>
<dbReference type="PANTHER" id="PTHR43767:SF1">
    <property type="entry name" value="NONRIBOSOMAL PEPTIDE SYNTHASE PES1 (EUROFUNG)-RELATED"/>
    <property type="match status" value="1"/>
</dbReference>
<organism evidence="3 4">
    <name type="scientific">Propionibacterium acidifaciens F0233</name>
    <dbReference type="NCBI Taxonomy" id="553198"/>
    <lineage>
        <taxon>Bacteria</taxon>
        <taxon>Bacillati</taxon>
        <taxon>Actinomycetota</taxon>
        <taxon>Actinomycetes</taxon>
        <taxon>Propionibacteriales</taxon>
        <taxon>Propionibacteriaceae</taxon>
        <taxon>Propionibacterium</taxon>
    </lineage>
</organism>
<dbReference type="InterPro" id="IPR042099">
    <property type="entry name" value="ANL_N_sf"/>
</dbReference>
<dbReference type="InterPro" id="IPR000873">
    <property type="entry name" value="AMP-dep_synth/lig_dom"/>
</dbReference>
<reference evidence="3" key="1">
    <citation type="submission" date="2013-08" db="EMBL/GenBank/DDBJ databases">
        <authorList>
            <person name="Durkin A.S."/>
            <person name="Haft D.R."/>
            <person name="McCorrison J."/>
            <person name="Torralba M."/>
            <person name="Gillis M."/>
            <person name="Haft D.H."/>
            <person name="Methe B."/>
            <person name="Sutton G."/>
            <person name="Nelson K.E."/>
        </authorList>
    </citation>
    <scope>NUCLEOTIDE SEQUENCE [LARGE SCALE GENOMIC DNA]</scope>
    <source>
        <strain evidence="3">F0233</strain>
    </source>
</reference>
<evidence type="ECO:0000313" key="3">
    <source>
        <dbReference type="EMBL" id="ERK59975.1"/>
    </source>
</evidence>
<name>U2QAY0_9ACTN</name>
<dbReference type="InterPro" id="IPR045851">
    <property type="entry name" value="AMP-bd_C_sf"/>
</dbReference>
<evidence type="ECO:0000259" key="1">
    <source>
        <dbReference type="Pfam" id="PF00501"/>
    </source>
</evidence>
<evidence type="ECO:0000313" key="4">
    <source>
        <dbReference type="Proteomes" id="UP000017052"/>
    </source>
</evidence>
<accession>U2QAY0</accession>
<dbReference type="Proteomes" id="UP000017052">
    <property type="component" value="Unassembled WGS sequence"/>
</dbReference>
<dbReference type="InterPro" id="IPR050237">
    <property type="entry name" value="ATP-dep_AMP-bd_enzyme"/>
</dbReference>
<dbReference type="GO" id="GO:0016878">
    <property type="term" value="F:acid-thiol ligase activity"/>
    <property type="evidence" value="ECO:0007669"/>
    <property type="project" value="UniProtKB-ARBA"/>
</dbReference>
<proteinExistence type="predicted"/>
<comment type="caution">
    <text evidence="3">The sequence shown here is derived from an EMBL/GenBank/DDBJ whole genome shotgun (WGS) entry which is preliminary data.</text>
</comment>